<dbReference type="GeneID" id="13795347"/>
<dbReference type="HOGENOM" id="CLU_152989_0_0_2"/>
<accession>K0IMH2</accession>
<dbReference type="STRING" id="1237085.Ngar_c09520"/>
<dbReference type="OrthoDB" id="145723at2157"/>
<sequence length="97" mass="11031">MDNIIRTAIASKKLIEFSYEQKHRIAEPHVYGILNGKRQLLVYQIGGQSSSGNLPNWRRMDVSKISNMQMLDDHFPGRRPYPSGEHSSFDTVLAVVS</sequence>
<reference evidence="1 2" key="1">
    <citation type="journal article" date="2012" name="Environ. Microbiol.">
        <title>The genome of the ammonia-oxidizing Candidatus Nitrososphaera gargensis: insights into metabolic versatility and environmental adaptations.</title>
        <authorList>
            <person name="Spang A."/>
            <person name="Poehlein A."/>
            <person name="Offre P."/>
            <person name="Zumbragel S."/>
            <person name="Haider S."/>
            <person name="Rychlik N."/>
            <person name="Nowka B."/>
            <person name="Schmeisser C."/>
            <person name="Lebedeva E.V."/>
            <person name="Rattei T."/>
            <person name="Bohm C."/>
            <person name="Schmid M."/>
            <person name="Galushko A."/>
            <person name="Hatzenpichler R."/>
            <person name="Weinmaier T."/>
            <person name="Daniel R."/>
            <person name="Schleper C."/>
            <person name="Spieck E."/>
            <person name="Streit W."/>
            <person name="Wagner M."/>
        </authorList>
    </citation>
    <scope>NUCLEOTIDE SEQUENCE [LARGE SCALE GENOMIC DNA]</scope>
    <source>
        <strain evidence="2">Ga9.2</strain>
    </source>
</reference>
<dbReference type="Proteomes" id="UP000008037">
    <property type="component" value="Chromosome"/>
</dbReference>
<proteinExistence type="predicted"/>
<dbReference type="InParanoid" id="K0IMH2"/>
<dbReference type="RefSeq" id="WP_015018437.1">
    <property type="nucleotide sequence ID" value="NC_018719.1"/>
</dbReference>
<dbReference type="AlphaFoldDB" id="K0IMH2"/>
<name>K0IMH2_NITGG</name>
<protein>
    <recommendedName>
        <fullName evidence="3">WYL domain-containing protein</fullName>
    </recommendedName>
</protein>
<evidence type="ECO:0000313" key="1">
    <source>
        <dbReference type="EMBL" id="AFU57894.1"/>
    </source>
</evidence>
<evidence type="ECO:0008006" key="3">
    <source>
        <dbReference type="Google" id="ProtNLM"/>
    </source>
</evidence>
<keyword evidence="2" id="KW-1185">Reference proteome</keyword>
<dbReference type="EMBL" id="CP002408">
    <property type="protein sequence ID" value="AFU57894.1"/>
    <property type="molecule type" value="Genomic_DNA"/>
</dbReference>
<dbReference type="BioCyc" id="CNIT1237085:G1324-950-MONOMER"/>
<evidence type="ECO:0000313" key="2">
    <source>
        <dbReference type="Proteomes" id="UP000008037"/>
    </source>
</evidence>
<dbReference type="KEGG" id="nga:Ngar_c09520"/>
<gene>
    <name evidence="1" type="ordered locus">Ngar_c09520</name>
</gene>
<organism evidence="1 2">
    <name type="scientific">Nitrososphaera gargensis (strain Ga9.2)</name>
    <dbReference type="NCBI Taxonomy" id="1237085"/>
    <lineage>
        <taxon>Archaea</taxon>
        <taxon>Nitrososphaerota</taxon>
        <taxon>Nitrososphaeria</taxon>
        <taxon>Nitrososphaerales</taxon>
        <taxon>Nitrososphaeraceae</taxon>
        <taxon>Nitrososphaera</taxon>
    </lineage>
</organism>